<feature type="domain" description="DUF8129" evidence="2">
    <location>
        <begin position="108"/>
        <end position="165"/>
    </location>
</feature>
<sequence>MSEPDDDYRPTIDDVDPSALAVNSVDDHVRVSADPSESEIVDSAGETLRVDEDNDGDRVEAPHDAAGESRHLEAGSPYDGSSGGSSDSGSLDGDAAGQAGGPVMSTPPQAALPLTDYDHIPFGSLASRIRSLDIQQLEQLIGYEKIHGERILVLELLEHRRDELRRGAAPTSGSTDGLRPEVADSPDSAGPVGASRGPAINPPSHGDPTNPSQPR</sequence>
<evidence type="ECO:0000259" key="2">
    <source>
        <dbReference type="Pfam" id="PF26450"/>
    </source>
</evidence>
<gene>
    <name evidence="3" type="ORF">GCM10009741_68870</name>
</gene>
<feature type="compositionally biased region" description="Basic and acidic residues" evidence="1">
    <location>
        <begin position="48"/>
        <end position="73"/>
    </location>
</feature>
<feature type="region of interest" description="Disordered" evidence="1">
    <location>
        <begin position="165"/>
        <end position="215"/>
    </location>
</feature>
<proteinExistence type="predicted"/>
<dbReference type="RefSeq" id="WP_344181782.1">
    <property type="nucleotide sequence ID" value="NZ_BAAANC010000004.1"/>
</dbReference>
<evidence type="ECO:0000313" key="3">
    <source>
        <dbReference type="EMBL" id="GAA1554631.1"/>
    </source>
</evidence>
<protein>
    <recommendedName>
        <fullName evidence="2">DUF8129 domain-containing protein</fullName>
    </recommendedName>
</protein>
<dbReference type="InterPro" id="IPR058442">
    <property type="entry name" value="DUF8129"/>
</dbReference>
<evidence type="ECO:0000256" key="1">
    <source>
        <dbReference type="SAM" id="MobiDB-lite"/>
    </source>
</evidence>
<comment type="caution">
    <text evidence="3">The sequence shown here is derived from an EMBL/GenBank/DDBJ whole genome shotgun (WGS) entry which is preliminary data.</text>
</comment>
<feature type="region of interest" description="Disordered" evidence="1">
    <location>
        <begin position="1"/>
        <end position="116"/>
    </location>
</feature>
<accession>A0ABN2CE45</accession>
<evidence type="ECO:0000313" key="4">
    <source>
        <dbReference type="Proteomes" id="UP001500363"/>
    </source>
</evidence>
<reference evidence="3 4" key="1">
    <citation type="journal article" date="2019" name="Int. J. Syst. Evol. Microbiol.">
        <title>The Global Catalogue of Microorganisms (GCM) 10K type strain sequencing project: providing services to taxonomists for standard genome sequencing and annotation.</title>
        <authorList>
            <consortium name="The Broad Institute Genomics Platform"/>
            <consortium name="The Broad Institute Genome Sequencing Center for Infectious Disease"/>
            <person name="Wu L."/>
            <person name="Ma J."/>
        </authorList>
    </citation>
    <scope>NUCLEOTIDE SEQUENCE [LARGE SCALE GENOMIC DNA]</scope>
    <source>
        <strain evidence="3 4">JCM 14303</strain>
    </source>
</reference>
<dbReference type="Proteomes" id="UP001500363">
    <property type="component" value="Unassembled WGS sequence"/>
</dbReference>
<dbReference type="EMBL" id="BAAANC010000004">
    <property type="protein sequence ID" value="GAA1554631.1"/>
    <property type="molecule type" value="Genomic_DNA"/>
</dbReference>
<organism evidence="3 4">
    <name type="scientific">Kribbella lupini</name>
    <dbReference type="NCBI Taxonomy" id="291602"/>
    <lineage>
        <taxon>Bacteria</taxon>
        <taxon>Bacillati</taxon>
        <taxon>Actinomycetota</taxon>
        <taxon>Actinomycetes</taxon>
        <taxon>Propionibacteriales</taxon>
        <taxon>Kribbellaceae</taxon>
        <taxon>Kribbella</taxon>
    </lineage>
</organism>
<name>A0ABN2CE45_9ACTN</name>
<keyword evidence="4" id="KW-1185">Reference proteome</keyword>
<dbReference type="Pfam" id="PF26450">
    <property type="entry name" value="DUF8129"/>
    <property type="match status" value="1"/>
</dbReference>
<feature type="compositionally biased region" description="Low complexity" evidence="1">
    <location>
        <begin position="74"/>
        <end position="97"/>
    </location>
</feature>